<dbReference type="EMBL" id="BMYK01000002">
    <property type="protein sequence ID" value="GHC73014.1"/>
    <property type="molecule type" value="Genomic_DNA"/>
</dbReference>
<organism evidence="2 3">
    <name type="scientific">Pseudorhodoferax aquiterrae</name>
    <dbReference type="NCBI Taxonomy" id="747304"/>
    <lineage>
        <taxon>Bacteria</taxon>
        <taxon>Pseudomonadati</taxon>
        <taxon>Pseudomonadota</taxon>
        <taxon>Betaproteobacteria</taxon>
        <taxon>Burkholderiales</taxon>
        <taxon>Comamonadaceae</taxon>
    </lineage>
</organism>
<dbReference type="Gene3D" id="1.10.443.10">
    <property type="entry name" value="Intergrase catalytic core"/>
    <property type="match status" value="1"/>
</dbReference>
<proteinExistence type="predicted"/>
<reference evidence="3" key="1">
    <citation type="journal article" date="2019" name="Int. J. Syst. Evol. Microbiol.">
        <title>The Global Catalogue of Microorganisms (GCM) 10K type strain sequencing project: providing services to taxonomists for standard genome sequencing and annotation.</title>
        <authorList>
            <consortium name="The Broad Institute Genomics Platform"/>
            <consortium name="The Broad Institute Genome Sequencing Center for Infectious Disease"/>
            <person name="Wu L."/>
            <person name="Ma J."/>
        </authorList>
    </citation>
    <scope>NUCLEOTIDE SEQUENCE [LARGE SCALE GENOMIC DNA]</scope>
    <source>
        <strain evidence="3">KCTC 23314</strain>
    </source>
</reference>
<evidence type="ECO:0000313" key="2">
    <source>
        <dbReference type="EMBL" id="GHC73014.1"/>
    </source>
</evidence>
<comment type="caution">
    <text evidence="2">The sequence shown here is derived from an EMBL/GenBank/DDBJ whole genome shotgun (WGS) entry which is preliminary data.</text>
</comment>
<protein>
    <recommendedName>
        <fullName evidence="4">Integrase</fullName>
    </recommendedName>
</protein>
<accession>A0ABQ3FWI7</accession>
<evidence type="ECO:0008006" key="4">
    <source>
        <dbReference type="Google" id="ProtNLM"/>
    </source>
</evidence>
<keyword evidence="3" id="KW-1185">Reference proteome</keyword>
<evidence type="ECO:0000313" key="3">
    <source>
        <dbReference type="Proteomes" id="UP000626210"/>
    </source>
</evidence>
<dbReference type="SUPFAM" id="SSF56349">
    <property type="entry name" value="DNA breaking-rejoining enzymes"/>
    <property type="match status" value="1"/>
</dbReference>
<dbReference type="Proteomes" id="UP000626210">
    <property type="component" value="Unassembled WGS sequence"/>
</dbReference>
<dbReference type="InterPro" id="IPR011010">
    <property type="entry name" value="DNA_brk_join_enz"/>
</dbReference>
<evidence type="ECO:0000256" key="1">
    <source>
        <dbReference type="ARBA" id="ARBA00023172"/>
    </source>
</evidence>
<name>A0ABQ3FWI7_9BURK</name>
<gene>
    <name evidence="2" type="ORF">GCM10007320_09300</name>
</gene>
<dbReference type="RefSeq" id="WP_229882685.1">
    <property type="nucleotide sequence ID" value="NZ_BMYK01000002.1"/>
</dbReference>
<keyword evidence="1" id="KW-0233">DNA recombination</keyword>
<dbReference type="InterPro" id="IPR013762">
    <property type="entry name" value="Integrase-like_cat_sf"/>
</dbReference>
<sequence>MPKITKHPRLRTKVYKGKGGQAYVYYVYDMRPDGQPDIRLGSDYAEAIQKWDELYNHKPRTIGRLQEAFNRWRNELLPTYASEETRKGYAKNLKRLEGILGEMSWEEITLPVLRSYLDHRPAKVQGNREMSLLQVIWGRALLWGMTEKPWPAQGIKNWKNPEQAREFEVTDELFAAVYAEADQVLKDCMDIASATGLRLTDVRTIRVPADGALQIKTSKRGKPVRFVVADSPVLTDVVERRPKKAHSVMLLTTPTGRQVSARMLNDRWDDARAKAAKKAEKAGNPEFAAQIRAMYNRDMRSRAADLAGDVDEASKLLQHSSKALTEKHYRTKAQTLKAVR</sequence>